<evidence type="ECO:0000313" key="3">
    <source>
        <dbReference type="Proteomes" id="UP000280881"/>
    </source>
</evidence>
<dbReference type="OrthoDB" id="371169at2"/>
<evidence type="ECO:0000259" key="1">
    <source>
        <dbReference type="Pfam" id="PF07866"/>
    </source>
</evidence>
<dbReference type="Proteomes" id="UP000280881">
    <property type="component" value="Unassembled WGS sequence"/>
</dbReference>
<protein>
    <submittedName>
        <fullName evidence="2">Uncharacterized protein DUF1653</fullName>
    </submittedName>
</protein>
<evidence type="ECO:0000313" key="2">
    <source>
        <dbReference type="EMBL" id="RKQ59878.1"/>
    </source>
</evidence>
<proteinExistence type="predicted"/>
<dbReference type="RefSeq" id="WP_057095432.1">
    <property type="nucleotide sequence ID" value="NZ_RBIE01000006.1"/>
</dbReference>
<organism evidence="2 3">
    <name type="scientific">Thermovibrio guaymasensis</name>
    <dbReference type="NCBI Taxonomy" id="240167"/>
    <lineage>
        <taxon>Bacteria</taxon>
        <taxon>Pseudomonadati</taxon>
        <taxon>Aquificota</taxon>
        <taxon>Aquificia</taxon>
        <taxon>Desulfurobacteriales</taxon>
        <taxon>Desulfurobacteriaceae</taxon>
        <taxon>Thermovibrio</taxon>
    </lineage>
</organism>
<dbReference type="EMBL" id="RBIE01000006">
    <property type="protein sequence ID" value="RKQ59878.1"/>
    <property type="molecule type" value="Genomic_DNA"/>
</dbReference>
<name>A0A420W5H3_9BACT</name>
<reference evidence="2 3" key="1">
    <citation type="submission" date="2018-10" db="EMBL/GenBank/DDBJ databases">
        <title>Genomic Encyclopedia of Type Strains, Phase IV (KMG-IV): sequencing the most valuable type-strain genomes for metagenomic binning, comparative biology and taxonomic classification.</title>
        <authorList>
            <person name="Goeker M."/>
        </authorList>
    </citation>
    <scope>NUCLEOTIDE SEQUENCE [LARGE SCALE GENOMIC DNA]</scope>
    <source>
        <strain evidence="2 3">DSM 15521</strain>
    </source>
</reference>
<comment type="caution">
    <text evidence="2">The sequence shown here is derived from an EMBL/GenBank/DDBJ whole genome shotgun (WGS) entry which is preliminary data.</text>
</comment>
<gene>
    <name evidence="2" type="ORF">C7457_1663</name>
</gene>
<dbReference type="Pfam" id="PF07866">
    <property type="entry name" value="DUF1653"/>
    <property type="match status" value="1"/>
</dbReference>
<sequence length="60" mass="6867">MIYKHNKTGNLYCLIATANKCDNEKFPKMVVYQSLADGNIYARPYKDFFNAFSVQGASHE</sequence>
<keyword evidence="3" id="KW-1185">Reference proteome</keyword>
<dbReference type="Gene3D" id="2.30.30.320">
    <property type="entry name" value="DUF1653-like domain"/>
    <property type="match status" value="1"/>
</dbReference>
<accession>A0A420W5H3</accession>
<dbReference type="InterPro" id="IPR037135">
    <property type="entry name" value="DUF1653-like_dom_sf"/>
</dbReference>
<dbReference type="InterPro" id="IPR023387">
    <property type="entry name" value="DUF1653-like_dom"/>
</dbReference>
<dbReference type="AlphaFoldDB" id="A0A420W5H3"/>
<feature type="domain" description="DUF1653" evidence="1">
    <location>
        <begin position="2"/>
        <end position="57"/>
    </location>
</feature>